<keyword evidence="3 4" id="KW-0975">Bacterial flagellum</keyword>
<dbReference type="InterPro" id="IPR053967">
    <property type="entry name" value="LlgE_F_G-like_D1"/>
</dbReference>
<evidence type="ECO:0000256" key="1">
    <source>
        <dbReference type="ARBA" id="ARBA00004117"/>
    </source>
</evidence>
<dbReference type="AlphaFoldDB" id="A0A418WAM4"/>
<comment type="similarity">
    <text evidence="2 4">Belongs to the flagella basal body rod proteins family.</text>
</comment>
<dbReference type="PANTHER" id="PTHR30435">
    <property type="entry name" value="FLAGELLAR PROTEIN"/>
    <property type="match status" value="1"/>
</dbReference>
<gene>
    <name evidence="9" type="ORF">D3874_08625</name>
</gene>
<feature type="region of interest" description="Disordered" evidence="5">
    <location>
        <begin position="339"/>
        <end position="375"/>
    </location>
</feature>
<dbReference type="GO" id="GO:0009425">
    <property type="term" value="C:bacterial-type flagellum basal body"/>
    <property type="evidence" value="ECO:0007669"/>
    <property type="project" value="UniProtKB-SubCell"/>
</dbReference>
<sequence length="375" mass="38389">MIGRRPNFKENAMSFVGFFSTSLSGLNAQAQALGAISNNIANSQTVGYRRVDTRFEDLVTQASQSHYQPGGVVASPLYVNSAPGVVETTGTTTNLAITGNGFFVVSKPTDVSGSTVSFGAQDYFTRAGDFQIDDNGYLVNGSGYYAQGFTIDPATGLTTGSIGQVQVTEQIMPPKASTGVTYRADLPADAAAGAQPPSSVDVFDSLGSAHSLDLTWTKGAAAGAWTLDLAAPDGTATAGPFAVTFDGDGLLASVTPSPVSIDVTFPGATPQTIAIDLGAIGSASGTTQYSGTTIDLVNLASDGFPAAASAMRPSIRPAGCRSTTTTARAASASNWLWPASTPRRTCRPSRAAPSSPPAIRVPPWSASRANPGWAS</sequence>
<evidence type="ECO:0000313" key="9">
    <source>
        <dbReference type="EMBL" id="RJF87080.1"/>
    </source>
</evidence>
<evidence type="ECO:0000259" key="6">
    <source>
        <dbReference type="Pfam" id="PF00460"/>
    </source>
</evidence>
<organism evidence="9 10">
    <name type="scientific">Oleomonas cavernae</name>
    <dbReference type="NCBI Taxonomy" id="2320859"/>
    <lineage>
        <taxon>Bacteria</taxon>
        <taxon>Pseudomonadati</taxon>
        <taxon>Pseudomonadota</taxon>
        <taxon>Alphaproteobacteria</taxon>
        <taxon>Acetobacterales</taxon>
        <taxon>Acetobacteraceae</taxon>
        <taxon>Oleomonas</taxon>
    </lineage>
</organism>
<keyword evidence="9" id="KW-0966">Cell projection</keyword>
<dbReference type="EMBL" id="QYUK01000011">
    <property type="protein sequence ID" value="RJF87080.1"/>
    <property type="molecule type" value="Genomic_DNA"/>
</dbReference>
<comment type="function">
    <text evidence="4">A flexible structure which links the flagellar filament to the drive apparatus in the basal body.</text>
</comment>
<dbReference type="InterPro" id="IPR011491">
    <property type="entry name" value="FlgE_D2"/>
</dbReference>
<dbReference type="InterPro" id="IPR001444">
    <property type="entry name" value="Flag_bb_rod_N"/>
</dbReference>
<name>A0A418WAM4_9PROT</name>
<protein>
    <recommendedName>
        <fullName evidence="4">Flagellar hook protein FlgE</fullName>
    </recommendedName>
</protein>
<feature type="domain" description="Flagellar basal body rod protein N-terminal" evidence="6">
    <location>
        <begin position="21"/>
        <end position="49"/>
    </location>
</feature>
<accession>A0A418WAM4</accession>
<dbReference type="GO" id="GO:0005829">
    <property type="term" value="C:cytosol"/>
    <property type="evidence" value="ECO:0007669"/>
    <property type="project" value="TreeGrafter"/>
</dbReference>
<evidence type="ECO:0000256" key="3">
    <source>
        <dbReference type="ARBA" id="ARBA00023143"/>
    </source>
</evidence>
<evidence type="ECO:0000256" key="5">
    <source>
        <dbReference type="SAM" id="MobiDB-lite"/>
    </source>
</evidence>
<dbReference type="PANTHER" id="PTHR30435:SF1">
    <property type="entry name" value="FLAGELLAR HOOK PROTEIN FLGE"/>
    <property type="match status" value="1"/>
</dbReference>
<evidence type="ECO:0000259" key="8">
    <source>
        <dbReference type="Pfam" id="PF22692"/>
    </source>
</evidence>
<dbReference type="Pfam" id="PF00460">
    <property type="entry name" value="Flg_bb_rod"/>
    <property type="match status" value="1"/>
</dbReference>
<feature type="domain" description="Flagellar hook protein FlgE D2" evidence="7">
    <location>
        <begin position="195"/>
        <end position="304"/>
    </location>
</feature>
<dbReference type="Proteomes" id="UP000284605">
    <property type="component" value="Unassembled WGS sequence"/>
</dbReference>
<dbReference type="NCBIfam" id="TIGR03506">
    <property type="entry name" value="FlgEFG_subfam"/>
    <property type="match status" value="1"/>
</dbReference>
<reference evidence="9 10" key="1">
    <citation type="submission" date="2018-09" db="EMBL/GenBank/DDBJ databases">
        <authorList>
            <person name="Zhu H."/>
        </authorList>
    </citation>
    <scope>NUCLEOTIDE SEQUENCE [LARGE SCALE GENOMIC DNA]</scope>
    <source>
        <strain evidence="9 10">K1W22B-8</strain>
    </source>
</reference>
<evidence type="ECO:0000256" key="4">
    <source>
        <dbReference type="RuleBase" id="RU362116"/>
    </source>
</evidence>
<comment type="caution">
    <text evidence="9">The sequence shown here is derived from an EMBL/GenBank/DDBJ whole genome shotgun (WGS) entry which is preliminary data.</text>
</comment>
<feature type="compositionally biased region" description="Low complexity" evidence="5">
    <location>
        <begin position="339"/>
        <end position="353"/>
    </location>
</feature>
<proteinExistence type="inferred from homology"/>
<comment type="subcellular location">
    <subcellularLocation>
        <location evidence="1 4">Bacterial flagellum basal body</location>
    </subcellularLocation>
</comment>
<evidence type="ECO:0000259" key="7">
    <source>
        <dbReference type="Pfam" id="PF07559"/>
    </source>
</evidence>
<keyword evidence="9" id="KW-0282">Flagellum</keyword>
<feature type="domain" description="Flagellar hook protein FlgE/F/G-like D1" evidence="8">
    <location>
        <begin position="96"/>
        <end position="164"/>
    </location>
</feature>
<dbReference type="Pfam" id="PF22692">
    <property type="entry name" value="LlgE_F_G_D1"/>
    <property type="match status" value="1"/>
</dbReference>
<keyword evidence="10" id="KW-1185">Reference proteome</keyword>
<dbReference type="SUPFAM" id="SSF117143">
    <property type="entry name" value="Flagellar hook protein flgE"/>
    <property type="match status" value="1"/>
</dbReference>
<evidence type="ECO:0000313" key="10">
    <source>
        <dbReference type="Proteomes" id="UP000284605"/>
    </source>
</evidence>
<evidence type="ECO:0000256" key="2">
    <source>
        <dbReference type="ARBA" id="ARBA00009677"/>
    </source>
</evidence>
<keyword evidence="9" id="KW-0969">Cilium</keyword>
<dbReference type="GO" id="GO:0009424">
    <property type="term" value="C:bacterial-type flagellum hook"/>
    <property type="evidence" value="ECO:0007669"/>
    <property type="project" value="TreeGrafter"/>
</dbReference>
<dbReference type="InterPro" id="IPR037058">
    <property type="entry name" value="Falgellar_hook_FlgE_sf"/>
</dbReference>
<dbReference type="InterPro" id="IPR020013">
    <property type="entry name" value="Flagellar_FlgE/F/G"/>
</dbReference>
<dbReference type="GO" id="GO:0071978">
    <property type="term" value="P:bacterial-type flagellum-dependent swarming motility"/>
    <property type="evidence" value="ECO:0007669"/>
    <property type="project" value="TreeGrafter"/>
</dbReference>
<dbReference type="Gene3D" id="2.60.98.20">
    <property type="entry name" value="Flagellar hook protein FlgE"/>
    <property type="match status" value="1"/>
</dbReference>
<dbReference type="InterPro" id="IPR037925">
    <property type="entry name" value="FlgE/F/G-like"/>
</dbReference>
<dbReference type="Pfam" id="PF07559">
    <property type="entry name" value="FlgE_D2"/>
    <property type="match status" value="1"/>
</dbReference>